<evidence type="ECO:0000256" key="3">
    <source>
        <dbReference type="ARBA" id="ARBA00022578"/>
    </source>
</evidence>
<dbReference type="GO" id="GO:0004803">
    <property type="term" value="F:transposase activity"/>
    <property type="evidence" value="ECO:0007669"/>
    <property type="project" value="InterPro"/>
</dbReference>
<comment type="function">
    <text evidence="1">Required for the transposition of the insertion element.</text>
</comment>
<gene>
    <name evidence="6" type="ORF">D3868_18845</name>
</gene>
<accession>A0A4D8QQ98</accession>
<keyword evidence="5" id="KW-0233">DNA recombination</keyword>
<evidence type="ECO:0000256" key="5">
    <source>
        <dbReference type="ARBA" id="ARBA00023172"/>
    </source>
</evidence>
<proteinExistence type="inferred from homology"/>
<protein>
    <submittedName>
        <fullName evidence="6">Uncharacterized protein</fullName>
    </submittedName>
</protein>
<evidence type="ECO:0000256" key="2">
    <source>
        <dbReference type="ARBA" id="ARBA00010961"/>
    </source>
</evidence>
<sequence length="41" mass="4374">MKVRVAGRIVSMAVIIAVTVNTDGRREALGLEVGPSEAEMF</sequence>
<evidence type="ECO:0000313" key="6">
    <source>
        <dbReference type="EMBL" id="QCO11080.1"/>
    </source>
</evidence>
<dbReference type="GO" id="GO:0006313">
    <property type="term" value="P:DNA transposition"/>
    <property type="evidence" value="ECO:0007669"/>
    <property type="project" value="InterPro"/>
</dbReference>
<reference evidence="6 7" key="1">
    <citation type="submission" date="2018-09" db="EMBL/GenBank/DDBJ databases">
        <title>Whole genome based analysis of evolution and adaptive divergence in Indian and Brazilian strains of Azospirillum brasilense.</title>
        <authorList>
            <person name="Singh C."/>
            <person name="Tripathi A.K."/>
        </authorList>
    </citation>
    <scope>NUCLEOTIDE SEQUENCE [LARGE SCALE GENOMIC DNA]</scope>
    <source>
        <strain evidence="6 7">MTCC4038</strain>
        <plasmid evidence="6 7">p1</plasmid>
    </source>
</reference>
<keyword evidence="6" id="KW-0614">Plasmid</keyword>
<evidence type="ECO:0000256" key="4">
    <source>
        <dbReference type="ARBA" id="ARBA00023125"/>
    </source>
</evidence>
<dbReference type="GO" id="GO:0003677">
    <property type="term" value="F:DNA binding"/>
    <property type="evidence" value="ECO:0007669"/>
    <property type="project" value="UniProtKB-KW"/>
</dbReference>
<evidence type="ECO:0000256" key="1">
    <source>
        <dbReference type="ARBA" id="ARBA00002190"/>
    </source>
</evidence>
<dbReference type="AlphaFoldDB" id="A0A4D8QQ98"/>
<keyword evidence="3" id="KW-0815">Transposition</keyword>
<dbReference type="Pfam" id="PF00872">
    <property type="entry name" value="Transposase_mut"/>
    <property type="match status" value="1"/>
</dbReference>
<dbReference type="Proteomes" id="UP000298774">
    <property type="component" value="Plasmid p1"/>
</dbReference>
<dbReference type="InterPro" id="IPR001207">
    <property type="entry name" value="Transposase_mutator"/>
</dbReference>
<keyword evidence="4" id="KW-0238">DNA-binding</keyword>
<name>A0A4D8QQ98_AZOBR</name>
<geneLocation type="plasmid" evidence="6 7">
    <name>p1</name>
</geneLocation>
<comment type="similarity">
    <text evidence="2">Belongs to the transposase mutator family.</text>
</comment>
<evidence type="ECO:0000313" key="7">
    <source>
        <dbReference type="Proteomes" id="UP000298774"/>
    </source>
</evidence>
<organism evidence="6 7">
    <name type="scientific">Azospirillum brasilense</name>
    <dbReference type="NCBI Taxonomy" id="192"/>
    <lineage>
        <taxon>Bacteria</taxon>
        <taxon>Pseudomonadati</taxon>
        <taxon>Pseudomonadota</taxon>
        <taxon>Alphaproteobacteria</taxon>
        <taxon>Rhodospirillales</taxon>
        <taxon>Azospirillaceae</taxon>
        <taxon>Azospirillum</taxon>
    </lineage>
</organism>
<dbReference type="EMBL" id="CP032340">
    <property type="protein sequence ID" value="QCO11080.1"/>
    <property type="molecule type" value="Genomic_DNA"/>
</dbReference>